<dbReference type="EMBL" id="CM047898">
    <property type="protein sequence ID" value="KAJ0105828.1"/>
    <property type="molecule type" value="Genomic_DNA"/>
</dbReference>
<protein>
    <submittedName>
        <fullName evidence="1">Uncharacterized protein</fullName>
    </submittedName>
</protein>
<sequence>MNSDTRREVETTNPQGVVERWVETVNYVSSAGQGQQVKSVEVVHQPHPQEESQHQWWCLGGCRCRRGIHSPICQGSDLEINTKCLTFPCDCRFGC</sequence>
<proteinExistence type="predicted"/>
<evidence type="ECO:0000313" key="1">
    <source>
        <dbReference type="EMBL" id="KAJ0105828.1"/>
    </source>
</evidence>
<accession>A0ACC1C1D1</accession>
<dbReference type="Proteomes" id="UP001164250">
    <property type="component" value="Chromosome 2"/>
</dbReference>
<organism evidence="1 2">
    <name type="scientific">Pistacia atlantica</name>
    <dbReference type="NCBI Taxonomy" id="434234"/>
    <lineage>
        <taxon>Eukaryota</taxon>
        <taxon>Viridiplantae</taxon>
        <taxon>Streptophyta</taxon>
        <taxon>Embryophyta</taxon>
        <taxon>Tracheophyta</taxon>
        <taxon>Spermatophyta</taxon>
        <taxon>Magnoliopsida</taxon>
        <taxon>eudicotyledons</taxon>
        <taxon>Gunneridae</taxon>
        <taxon>Pentapetalae</taxon>
        <taxon>rosids</taxon>
        <taxon>malvids</taxon>
        <taxon>Sapindales</taxon>
        <taxon>Anacardiaceae</taxon>
        <taxon>Pistacia</taxon>
    </lineage>
</organism>
<reference evidence="2" key="1">
    <citation type="journal article" date="2023" name="G3 (Bethesda)">
        <title>Genome assembly and association tests identify interacting loci associated with vigor, precocity, and sex in interspecific pistachio rootstocks.</title>
        <authorList>
            <person name="Palmer W."/>
            <person name="Jacygrad E."/>
            <person name="Sagayaradj S."/>
            <person name="Cavanaugh K."/>
            <person name="Han R."/>
            <person name="Bertier L."/>
            <person name="Beede B."/>
            <person name="Kafkas S."/>
            <person name="Golino D."/>
            <person name="Preece J."/>
            <person name="Michelmore R."/>
        </authorList>
    </citation>
    <scope>NUCLEOTIDE SEQUENCE [LARGE SCALE GENOMIC DNA]</scope>
</reference>
<keyword evidence="2" id="KW-1185">Reference proteome</keyword>
<name>A0ACC1C1D1_9ROSI</name>
<gene>
    <name evidence="1" type="ORF">Patl1_19166</name>
</gene>
<comment type="caution">
    <text evidence="1">The sequence shown here is derived from an EMBL/GenBank/DDBJ whole genome shotgun (WGS) entry which is preliminary data.</text>
</comment>
<evidence type="ECO:0000313" key="2">
    <source>
        <dbReference type="Proteomes" id="UP001164250"/>
    </source>
</evidence>